<reference evidence="1 2" key="1">
    <citation type="submission" date="2020-08" db="EMBL/GenBank/DDBJ databases">
        <title>The genome sequence of type strain Novosphingobium flavum NBRC 111647.</title>
        <authorList>
            <person name="Liu Y."/>
        </authorList>
    </citation>
    <scope>NUCLEOTIDE SEQUENCE [LARGE SCALE GENOMIC DNA]</scope>
    <source>
        <strain evidence="1 2">NBRC 111647</strain>
    </source>
</reference>
<name>A0A7X1KKG8_9SPHN</name>
<comment type="caution">
    <text evidence="1">The sequence shown here is derived from an EMBL/GenBank/DDBJ whole genome shotgun (WGS) entry which is preliminary data.</text>
</comment>
<accession>A0A7X1KKG8</accession>
<dbReference type="AlphaFoldDB" id="A0A7X1KKG8"/>
<keyword evidence="2" id="KW-1185">Reference proteome</keyword>
<evidence type="ECO:0000313" key="2">
    <source>
        <dbReference type="Proteomes" id="UP000566813"/>
    </source>
</evidence>
<dbReference type="Proteomes" id="UP000566813">
    <property type="component" value="Unassembled WGS sequence"/>
</dbReference>
<dbReference type="EMBL" id="JACLAW010000002">
    <property type="protein sequence ID" value="MBC2664544.1"/>
    <property type="molecule type" value="Genomic_DNA"/>
</dbReference>
<gene>
    <name evidence="1" type="ORF">H7F51_03310</name>
</gene>
<protein>
    <submittedName>
        <fullName evidence="1">Uncharacterized protein</fullName>
    </submittedName>
</protein>
<evidence type="ECO:0000313" key="1">
    <source>
        <dbReference type="EMBL" id="MBC2664544.1"/>
    </source>
</evidence>
<sequence length="74" mass="8070">MSRAMNIALPEGEVTSRCQKAGVVISAIEPLPSGGTHLVCLTSEGAEQMRSEFKAKLLLGKVKRLPFYVPPSRW</sequence>
<dbReference type="RefSeq" id="WP_185662784.1">
    <property type="nucleotide sequence ID" value="NZ_JACLAW010000002.1"/>
</dbReference>
<proteinExistence type="predicted"/>
<organism evidence="1 2">
    <name type="scientific">Novosphingobium flavum</name>
    <dbReference type="NCBI Taxonomy" id="1778672"/>
    <lineage>
        <taxon>Bacteria</taxon>
        <taxon>Pseudomonadati</taxon>
        <taxon>Pseudomonadota</taxon>
        <taxon>Alphaproteobacteria</taxon>
        <taxon>Sphingomonadales</taxon>
        <taxon>Sphingomonadaceae</taxon>
        <taxon>Novosphingobium</taxon>
    </lineage>
</organism>